<evidence type="ECO:0000256" key="1">
    <source>
        <dbReference type="SAM" id="Coils"/>
    </source>
</evidence>
<keyword evidence="3" id="KW-1185">Reference proteome</keyword>
<sequence length="121" mass="14413">MNIFTNYRDLKVEIECYKLRLDDLKRELYALERMKFSYSPEVYLEKNHSLCNRIAIITAIIQDKKRTLREWNKKLKSMSSLESQIAYKRICEGKPLKAIAEELHISESWAKKKSADIRKTL</sequence>
<feature type="coiled-coil region" evidence="1">
    <location>
        <begin position="7"/>
        <end position="34"/>
    </location>
</feature>
<organism evidence="2 3">
    <name type="scientific">Thermotalea metallivorans</name>
    <dbReference type="NCBI Taxonomy" id="520762"/>
    <lineage>
        <taxon>Bacteria</taxon>
        <taxon>Bacillati</taxon>
        <taxon>Bacillota</taxon>
        <taxon>Clostridia</taxon>
        <taxon>Peptostreptococcales</taxon>
        <taxon>Thermotaleaceae</taxon>
        <taxon>Thermotalea</taxon>
    </lineage>
</organism>
<accession>A0A140LCJ6</accession>
<evidence type="ECO:0000313" key="3">
    <source>
        <dbReference type="Proteomes" id="UP000070456"/>
    </source>
</evidence>
<comment type="caution">
    <text evidence="2">The sequence shown here is derived from an EMBL/GenBank/DDBJ whole genome shotgun (WGS) entry which is preliminary data.</text>
</comment>
<protein>
    <submittedName>
        <fullName evidence="2">Uncharacterized protein</fullName>
    </submittedName>
</protein>
<dbReference type="AlphaFoldDB" id="A0A140LCJ6"/>
<reference evidence="2 3" key="1">
    <citation type="submission" date="2015-12" db="EMBL/GenBank/DDBJ databases">
        <title>Draft genome sequence of the thermoanaerobe Thermotalea metallivorans, an isolate from the runoff channel of the Great Artesian Basin, Australia.</title>
        <authorList>
            <person name="Patel B.K."/>
        </authorList>
    </citation>
    <scope>NUCLEOTIDE SEQUENCE [LARGE SCALE GENOMIC DNA]</scope>
    <source>
        <strain evidence="2 3">B2-1</strain>
    </source>
</reference>
<dbReference type="Proteomes" id="UP000070456">
    <property type="component" value="Unassembled WGS sequence"/>
</dbReference>
<dbReference type="RefSeq" id="WP_068554277.1">
    <property type="nucleotide sequence ID" value="NZ_LOEE01000006.1"/>
</dbReference>
<name>A0A140LCJ6_9FIRM</name>
<dbReference type="EMBL" id="LOEE01000006">
    <property type="protein sequence ID" value="KXG78271.1"/>
    <property type="molecule type" value="Genomic_DNA"/>
</dbReference>
<proteinExistence type="predicted"/>
<dbReference type="STRING" id="520762.AN619_02460"/>
<gene>
    <name evidence="2" type="ORF">AN619_02460</name>
</gene>
<keyword evidence="1" id="KW-0175">Coiled coil</keyword>
<evidence type="ECO:0000313" key="2">
    <source>
        <dbReference type="EMBL" id="KXG78271.1"/>
    </source>
</evidence>